<dbReference type="AlphaFoldDB" id="A0A382YBB8"/>
<reference evidence="1" key="1">
    <citation type="submission" date="2018-05" db="EMBL/GenBank/DDBJ databases">
        <authorList>
            <person name="Lanie J.A."/>
            <person name="Ng W.-L."/>
            <person name="Kazmierczak K.M."/>
            <person name="Andrzejewski T.M."/>
            <person name="Davidsen T.M."/>
            <person name="Wayne K.J."/>
            <person name="Tettelin H."/>
            <person name="Glass J.I."/>
            <person name="Rusch D."/>
            <person name="Podicherti R."/>
            <person name="Tsui H.-C.T."/>
            <person name="Winkler M.E."/>
        </authorList>
    </citation>
    <scope>NUCLEOTIDE SEQUENCE</scope>
</reference>
<name>A0A382YBB8_9ZZZZ</name>
<gene>
    <name evidence="1" type="ORF">METZ01_LOCUS432989</name>
</gene>
<evidence type="ECO:0000313" key="1">
    <source>
        <dbReference type="EMBL" id="SVD80135.1"/>
    </source>
</evidence>
<proteinExistence type="predicted"/>
<feature type="non-terminal residue" evidence="1">
    <location>
        <position position="247"/>
    </location>
</feature>
<organism evidence="1">
    <name type="scientific">marine metagenome</name>
    <dbReference type="NCBI Taxonomy" id="408172"/>
    <lineage>
        <taxon>unclassified sequences</taxon>
        <taxon>metagenomes</taxon>
        <taxon>ecological metagenomes</taxon>
    </lineage>
</organism>
<sequence>VKKNYLLLFMVIIGCRKELDISEFAFNFSNYSPELRIEALILPHDSTAIVRIDKSYLINDTELHDCKDNDYGEISLDLCNTIEGAFWHGQEGDQIADCGDWNPFIHDLGIDGQIGDPTDEDGDCDDCSSTNAQCQENCRAEDSIGENNGVPDCNEPNVDNYTELLPNIHNSLCDVLISKSVNSDIDSCKLIFKEDAGYFYNNSYVGDKRSFPIFDNIETINYGAYIPASDCSNNFWVDYLAEYSFEA</sequence>
<feature type="non-terminal residue" evidence="1">
    <location>
        <position position="1"/>
    </location>
</feature>
<protein>
    <submittedName>
        <fullName evidence="1">Uncharacterized protein</fullName>
    </submittedName>
</protein>
<dbReference type="EMBL" id="UINC01174153">
    <property type="protein sequence ID" value="SVD80135.1"/>
    <property type="molecule type" value="Genomic_DNA"/>
</dbReference>
<accession>A0A382YBB8</accession>